<dbReference type="Pfam" id="PF02263">
    <property type="entry name" value="GBP"/>
    <property type="match status" value="1"/>
</dbReference>
<accession>A0A5N4BX57</accession>
<evidence type="ECO:0000313" key="2">
    <source>
        <dbReference type="EMBL" id="KAB1251203.1"/>
    </source>
</evidence>
<dbReference type="InterPro" id="IPR015894">
    <property type="entry name" value="Guanylate-bd_N"/>
</dbReference>
<name>A0A5N4BX57_CAMDR</name>
<dbReference type="EMBL" id="JWIN03003423">
    <property type="protein sequence ID" value="KAB1251203.1"/>
    <property type="molecule type" value="Genomic_DNA"/>
</dbReference>
<comment type="caution">
    <text evidence="2">The sequence shown here is derived from an EMBL/GenBank/DDBJ whole genome shotgun (WGS) entry which is preliminary data.</text>
</comment>
<dbReference type="Proteomes" id="UP000299084">
    <property type="component" value="Unassembled WGS sequence"/>
</dbReference>
<dbReference type="GO" id="GO:0003924">
    <property type="term" value="F:GTPase activity"/>
    <property type="evidence" value="ECO:0007669"/>
    <property type="project" value="InterPro"/>
</dbReference>
<protein>
    <submittedName>
        <fullName evidence="2">Guanylate-binding protein 6</fullName>
    </submittedName>
</protein>
<organism evidence="2 3">
    <name type="scientific">Camelus dromedarius</name>
    <name type="common">Dromedary</name>
    <name type="synonym">Arabian camel</name>
    <dbReference type="NCBI Taxonomy" id="9838"/>
    <lineage>
        <taxon>Eukaryota</taxon>
        <taxon>Metazoa</taxon>
        <taxon>Chordata</taxon>
        <taxon>Craniata</taxon>
        <taxon>Vertebrata</taxon>
        <taxon>Euteleostomi</taxon>
        <taxon>Mammalia</taxon>
        <taxon>Eutheria</taxon>
        <taxon>Laurasiatheria</taxon>
        <taxon>Artiodactyla</taxon>
        <taxon>Tylopoda</taxon>
        <taxon>Camelidae</taxon>
        <taxon>Camelus</taxon>
    </lineage>
</organism>
<proteinExistence type="predicted"/>
<dbReference type="GO" id="GO:0005525">
    <property type="term" value="F:GTP binding"/>
    <property type="evidence" value="ECO:0007669"/>
    <property type="project" value="InterPro"/>
</dbReference>
<evidence type="ECO:0000313" key="3">
    <source>
        <dbReference type="Proteomes" id="UP000299084"/>
    </source>
</evidence>
<reference evidence="2 3" key="1">
    <citation type="journal article" date="2019" name="Mol. Ecol. Resour.">
        <title>Improving Illumina assemblies with Hi-C and long reads: an example with the North African dromedary.</title>
        <authorList>
            <person name="Elbers J.P."/>
            <person name="Rogers M.F."/>
            <person name="Perelman P.L."/>
            <person name="Proskuryakova A.A."/>
            <person name="Serdyukova N.A."/>
            <person name="Johnson W.E."/>
            <person name="Horin P."/>
            <person name="Corander J."/>
            <person name="Murphy D."/>
            <person name="Burger P.A."/>
        </authorList>
    </citation>
    <scope>NUCLEOTIDE SEQUENCE [LARGE SCALE GENOMIC DNA]</scope>
    <source>
        <strain evidence="2">Drom800</strain>
        <tissue evidence="2">Blood</tissue>
    </source>
</reference>
<dbReference type="PANTHER" id="PTHR10751">
    <property type="entry name" value="GUANYLATE BINDING PROTEIN"/>
    <property type="match status" value="1"/>
</dbReference>
<evidence type="ECO:0000259" key="1">
    <source>
        <dbReference type="Pfam" id="PF02263"/>
    </source>
</evidence>
<keyword evidence="3" id="KW-1185">Reference proteome</keyword>
<feature type="domain" description="Guanylate-binding protein N-terminal" evidence="1">
    <location>
        <begin position="1"/>
        <end position="68"/>
    </location>
</feature>
<dbReference type="AlphaFoldDB" id="A0A5N4BX57"/>
<dbReference type="Gene3D" id="3.40.50.300">
    <property type="entry name" value="P-loop containing nucleotide triphosphate hydrolases"/>
    <property type="match status" value="1"/>
</dbReference>
<dbReference type="InterPro" id="IPR027417">
    <property type="entry name" value="P-loop_NTPase"/>
</dbReference>
<sequence>MSTINHQALEHLQAKSSQTPDRVEDSTEFVNFFPEFIWTVWDFTLELQLCGQPITEDEYLENALKLIPVGQFVIETNSKVLLEMVAGKWVAKISGYS</sequence>
<gene>
    <name evidence="2" type="ORF">Cadr_000031349</name>
</gene>